<comment type="caution">
    <text evidence="6">Lacks conserved residue(s) required for the propagation of feature annotation.</text>
</comment>
<dbReference type="AlphaFoldDB" id="A0A835BD42"/>
<name>A0A835BD42_9POAL</name>
<gene>
    <name evidence="8" type="ORF">HU200_037561</name>
</gene>
<feature type="transmembrane region" description="Helical" evidence="6">
    <location>
        <begin position="104"/>
        <end position="124"/>
    </location>
</feature>
<dbReference type="GO" id="GO:0016020">
    <property type="term" value="C:membrane"/>
    <property type="evidence" value="ECO:0007669"/>
    <property type="project" value="UniProtKB-SubCell"/>
</dbReference>
<evidence type="ECO:0000313" key="9">
    <source>
        <dbReference type="Proteomes" id="UP000636709"/>
    </source>
</evidence>
<dbReference type="InterPro" id="IPR000620">
    <property type="entry name" value="EamA_dom"/>
</dbReference>
<dbReference type="Proteomes" id="UP000636709">
    <property type="component" value="Unassembled WGS sequence"/>
</dbReference>
<keyword evidence="9" id="KW-1185">Reference proteome</keyword>
<reference evidence="8" key="1">
    <citation type="submission" date="2020-07" db="EMBL/GenBank/DDBJ databases">
        <title>Genome sequence and genetic diversity analysis of an under-domesticated orphan crop, white fonio (Digitaria exilis).</title>
        <authorList>
            <person name="Bennetzen J.L."/>
            <person name="Chen S."/>
            <person name="Ma X."/>
            <person name="Wang X."/>
            <person name="Yssel A.E.J."/>
            <person name="Chaluvadi S.R."/>
            <person name="Johnson M."/>
            <person name="Gangashetty P."/>
            <person name="Hamidou F."/>
            <person name="Sanogo M.D."/>
            <person name="Zwaenepoel A."/>
            <person name="Wallace J."/>
            <person name="Van De Peer Y."/>
            <person name="Van Deynze A."/>
        </authorList>
    </citation>
    <scope>NUCLEOTIDE SEQUENCE</scope>
    <source>
        <tissue evidence="8">Leaves</tissue>
    </source>
</reference>
<dbReference type="GO" id="GO:0022857">
    <property type="term" value="F:transmembrane transporter activity"/>
    <property type="evidence" value="ECO:0007669"/>
    <property type="project" value="InterPro"/>
</dbReference>
<keyword evidence="5 6" id="KW-0472">Membrane</keyword>
<feature type="transmembrane region" description="Helical" evidence="6">
    <location>
        <begin position="12"/>
        <end position="32"/>
    </location>
</feature>
<evidence type="ECO:0000313" key="8">
    <source>
        <dbReference type="EMBL" id="KAF8695331.1"/>
    </source>
</evidence>
<evidence type="ECO:0000256" key="2">
    <source>
        <dbReference type="ARBA" id="ARBA00007635"/>
    </source>
</evidence>
<dbReference type="Pfam" id="PF00892">
    <property type="entry name" value="EamA"/>
    <property type="match status" value="1"/>
</dbReference>
<keyword evidence="4 6" id="KW-1133">Transmembrane helix</keyword>
<evidence type="ECO:0000256" key="1">
    <source>
        <dbReference type="ARBA" id="ARBA00004141"/>
    </source>
</evidence>
<evidence type="ECO:0000259" key="7">
    <source>
        <dbReference type="Pfam" id="PF00892"/>
    </source>
</evidence>
<dbReference type="PANTHER" id="PTHR31218">
    <property type="entry name" value="WAT1-RELATED PROTEIN"/>
    <property type="match status" value="1"/>
</dbReference>
<protein>
    <recommendedName>
        <fullName evidence="6">WAT1-related protein</fullName>
    </recommendedName>
</protein>
<dbReference type="EMBL" id="JACEFO010001897">
    <property type="protein sequence ID" value="KAF8695331.1"/>
    <property type="molecule type" value="Genomic_DNA"/>
</dbReference>
<keyword evidence="3 6" id="KW-0812">Transmembrane</keyword>
<organism evidence="8 9">
    <name type="scientific">Digitaria exilis</name>
    <dbReference type="NCBI Taxonomy" id="1010633"/>
    <lineage>
        <taxon>Eukaryota</taxon>
        <taxon>Viridiplantae</taxon>
        <taxon>Streptophyta</taxon>
        <taxon>Embryophyta</taxon>
        <taxon>Tracheophyta</taxon>
        <taxon>Spermatophyta</taxon>
        <taxon>Magnoliopsida</taxon>
        <taxon>Liliopsida</taxon>
        <taxon>Poales</taxon>
        <taxon>Poaceae</taxon>
        <taxon>PACMAD clade</taxon>
        <taxon>Panicoideae</taxon>
        <taxon>Panicodae</taxon>
        <taxon>Paniceae</taxon>
        <taxon>Anthephorinae</taxon>
        <taxon>Digitaria</taxon>
    </lineage>
</organism>
<feature type="domain" description="EamA" evidence="7">
    <location>
        <begin position="17"/>
        <end position="123"/>
    </location>
</feature>
<accession>A0A835BD42</accession>
<proteinExistence type="inferred from homology"/>
<dbReference type="OrthoDB" id="1728340at2759"/>
<sequence length="125" mass="13235">MASGVRAAVEGYKPFAAAVAAQCIWAVSTLWVKAAFGRTTMNPMVLVVYRQGIATLVLVPVTVVAKRNQCCFSVLDIIVASSHVNRATVFMNLCYLGLHLGSSSLATAMMNLIPAITFLMALAVG</sequence>
<dbReference type="InterPro" id="IPR030184">
    <property type="entry name" value="WAT1-related"/>
</dbReference>
<comment type="subcellular location">
    <subcellularLocation>
        <location evidence="1 6">Membrane</location>
        <topology evidence="1 6">Multi-pass membrane protein</topology>
    </subcellularLocation>
</comment>
<comment type="similarity">
    <text evidence="2 6">Belongs to the drug/metabolite transporter (DMT) superfamily. Plant drug/metabolite exporter (P-DME) (TC 2.A.7.4) family.</text>
</comment>
<evidence type="ECO:0000256" key="3">
    <source>
        <dbReference type="ARBA" id="ARBA00022692"/>
    </source>
</evidence>
<evidence type="ECO:0000256" key="6">
    <source>
        <dbReference type="RuleBase" id="RU363077"/>
    </source>
</evidence>
<evidence type="ECO:0000256" key="4">
    <source>
        <dbReference type="ARBA" id="ARBA00022989"/>
    </source>
</evidence>
<feature type="transmembrane region" description="Helical" evidence="6">
    <location>
        <begin position="44"/>
        <end position="65"/>
    </location>
</feature>
<evidence type="ECO:0000256" key="5">
    <source>
        <dbReference type="ARBA" id="ARBA00023136"/>
    </source>
</evidence>
<comment type="caution">
    <text evidence="8">The sequence shown here is derived from an EMBL/GenBank/DDBJ whole genome shotgun (WGS) entry which is preliminary data.</text>
</comment>